<keyword evidence="2" id="KW-1185">Reference proteome</keyword>
<evidence type="ECO:0000313" key="2">
    <source>
        <dbReference type="Proteomes" id="UP000595437"/>
    </source>
</evidence>
<name>A0A7T8QSC9_CALRO</name>
<accession>A0A7T8QSC9</accession>
<evidence type="ECO:0000313" key="1">
    <source>
        <dbReference type="EMBL" id="QQP53421.1"/>
    </source>
</evidence>
<feature type="non-terminal residue" evidence="1">
    <location>
        <position position="1"/>
    </location>
</feature>
<organism evidence="1 2">
    <name type="scientific">Caligus rogercresseyi</name>
    <name type="common">Sea louse</name>
    <dbReference type="NCBI Taxonomy" id="217165"/>
    <lineage>
        <taxon>Eukaryota</taxon>
        <taxon>Metazoa</taxon>
        <taxon>Ecdysozoa</taxon>
        <taxon>Arthropoda</taxon>
        <taxon>Crustacea</taxon>
        <taxon>Multicrustacea</taxon>
        <taxon>Hexanauplia</taxon>
        <taxon>Copepoda</taxon>
        <taxon>Siphonostomatoida</taxon>
        <taxon>Caligidae</taxon>
        <taxon>Caligus</taxon>
    </lineage>
</organism>
<gene>
    <name evidence="1" type="ORF">FKW44_005900</name>
</gene>
<sequence>LNCEENYIVGPSSSVRAKSVLLSAAARYGALELKIPSLQNEVCRMRLRRSNIIHLYPSIIAKQY</sequence>
<reference evidence="2" key="1">
    <citation type="submission" date="2021-01" db="EMBL/GenBank/DDBJ databases">
        <title>Caligus Genome Assembly.</title>
        <authorList>
            <person name="Gallardo-Escarate C."/>
        </authorList>
    </citation>
    <scope>NUCLEOTIDE SEQUENCE [LARGE SCALE GENOMIC DNA]</scope>
</reference>
<dbReference type="Proteomes" id="UP000595437">
    <property type="component" value="Chromosome 4"/>
</dbReference>
<protein>
    <submittedName>
        <fullName evidence="1">Uncharacterized protein</fullName>
    </submittedName>
</protein>
<proteinExistence type="predicted"/>
<dbReference type="AlphaFoldDB" id="A0A7T8QSC9"/>
<dbReference type="EMBL" id="CP045893">
    <property type="protein sequence ID" value="QQP53421.1"/>
    <property type="molecule type" value="Genomic_DNA"/>
</dbReference>